<keyword evidence="3 5" id="KW-0067">ATP-binding</keyword>
<reference evidence="5" key="1">
    <citation type="submission" date="2022-09" db="EMBL/GenBank/DDBJ databases">
        <authorList>
            <person name="Yuan C."/>
            <person name="Ke Z."/>
        </authorList>
    </citation>
    <scope>NUCLEOTIDE SEQUENCE</scope>
    <source>
        <strain evidence="5">LB-8</strain>
    </source>
</reference>
<protein>
    <submittedName>
        <fullName evidence="5">ATP-binding cassette domain-containing protein</fullName>
    </submittedName>
</protein>
<gene>
    <name evidence="5" type="ORF">OCK74_09465</name>
</gene>
<dbReference type="Gene3D" id="3.40.50.300">
    <property type="entry name" value="P-loop containing nucleotide triphosphate hydrolases"/>
    <property type="match status" value="1"/>
</dbReference>
<dbReference type="GO" id="GO:0016887">
    <property type="term" value="F:ATP hydrolysis activity"/>
    <property type="evidence" value="ECO:0007669"/>
    <property type="project" value="InterPro"/>
</dbReference>
<evidence type="ECO:0000256" key="1">
    <source>
        <dbReference type="ARBA" id="ARBA00022448"/>
    </source>
</evidence>
<reference evidence="5" key="2">
    <citation type="submission" date="2023-04" db="EMBL/GenBank/DDBJ databases">
        <title>Paracnuella aquatica gen. nov., sp. nov., a member of the family Chitinophagaceae isolated from a hot spring.</title>
        <authorList>
            <person name="Wang C."/>
        </authorList>
    </citation>
    <scope>NUCLEOTIDE SEQUENCE</scope>
    <source>
        <strain evidence="5">LB-8</strain>
    </source>
</reference>
<proteinExistence type="predicted"/>
<dbReference type="AlphaFoldDB" id="A0A9X2XUL0"/>
<dbReference type="InterPro" id="IPR003593">
    <property type="entry name" value="AAA+_ATPase"/>
</dbReference>
<evidence type="ECO:0000256" key="2">
    <source>
        <dbReference type="ARBA" id="ARBA00022741"/>
    </source>
</evidence>
<evidence type="ECO:0000259" key="4">
    <source>
        <dbReference type="PROSITE" id="PS50893"/>
    </source>
</evidence>
<dbReference type="Pfam" id="PF00005">
    <property type="entry name" value="ABC_tran"/>
    <property type="match status" value="1"/>
</dbReference>
<dbReference type="RefSeq" id="WP_279296782.1">
    <property type="nucleotide sequence ID" value="NZ_JAOTIF010000005.1"/>
</dbReference>
<dbReference type="PROSITE" id="PS00211">
    <property type="entry name" value="ABC_TRANSPORTER_1"/>
    <property type="match status" value="1"/>
</dbReference>
<evidence type="ECO:0000256" key="3">
    <source>
        <dbReference type="ARBA" id="ARBA00022840"/>
    </source>
</evidence>
<keyword evidence="2" id="KW-0547">Nucleotide-binding</keyword>
<dbReference type="PANTHER" id="PTHR42788:SF13">
    <property type="entry name" value="ALIPHATIC SULFONATES IMPORT ATP-BINDING PROTEIN SSUB"/>
    <property type="match status" value="1"/>
</dbReference>
<evidence type="ECO:0000313" key="6">
    <source>
        <dbReference type="Proteomes" id="UP001155483"/>
    </source>
</evidence>
<dbReference type="SMART" id="SM00382">
    <property type="entry name" value="AAA"/>
    <property type="match status" value="1"/>
</dbReference>
<evidence type="ECO:0000313" key="5">
    <source>
        <dbReference type="EMBL" id="MCU7549341.1"/>
    </source>
</evidence>
<comment type="caution">
    <text evidence="5">The sequence shown here is derived from an EMBL/GenBank/DDBJ whole genome shotgun (WGS) entry which is preliminary data.</text>
</comment>
<dbReference type="InterPro" id="IPR017871">
    <property type="entry name" value="ABC_transporter-like_CS"/>
</dbReference>
<dbReference type="GO" id="GO:0005524">
    <property type="term" value="F:ATP binding"/>
    <property type="evidence" value="ECO:0007669"/>
    <property type="project" value="UniProtKB-KW"/>
</dbReference>
<dbReference type="SUPFAM" id="SSF52540">
    <property type="entry name" value="P-loop containing nucleoside triphosphate hydrolases"/>
    <property type="match status" value="1"/>
</dbReference>
<organism evidence="5 6">
    <name type="scientific">Paraflavisolibacter caeni</name>
    <dbReference type="NCBI Taxonomy" id="2982496"/>
    <lineage>
        <taxon>Bacteria</taxon>
        <taxon>Pseudomonadati</taxon>
        <taxon>Bacteroidota</taxon>
        <taxon>Chitinophagia</taxon>
        <taxon>Chitinophagales</taxon>
        <taxon>Chitinophagaceae</taxon>
        <taxon>Paraflavisolibacter</taxon>
    </lineage>
</organism>
<accession>A0A9X2XUL0</accession>
<dbReference type="InterPro" id="IPR003439">
    <property type="entry name" value="ABC_transporter-like_ATP-bd"/>
</dbReference>
<sequence>MTTHTKEEIILKAENVHLEYDNKTILRNINFSIKNIVRPGMEQGQVVSLIGRSGIGKTQLFKLLSGLQQPTSGHIHIQNDQPVRAGDMGVIFQNYYLFEWRTIHQSLMLAAKQNPALKGHETDAIKKSAADFELTDHLQKYPQQLSGGQRQRASIIQQLLKGSDFLLLDEPFSGLDACVLDKVVELLLQVSISDELKTLVIVSHDIATAIAISDTVFILGKEKDLPGATIKKEIDLIARDLAWQKNIKREKAFLETVEEIKNCL</sequence>
<dbReference type="PROSITE" id="PS50893">
    <property type="entry name" value="ABC_TRANSPORTER_2"/>
    <property type="match status" value="1"/>
</dbReference>
<keyword evidence="1" id="KW-0813">Transport</keyword>
<dbReference type="EMBL" id="JAOTIF010000005">
    <property type="protein sequence ID" value="MCU7549341.1"/>
    <property type="molecule type" value="Genomic_DNA"/>
</dbReference>
<name>A0A9X2XUL0_9BACT</name>
<feature type="domain" description="ABC transporter" evidence="4">
    <location>
        <begin position="11"/>
        <end position="246"/>
    </location>
</feature>
<keyword evidence="6" id="KW-1185">Reference proteome</keyword>
<dbReference type="InterPro" id="IPR027417">
    <property type="entry name" value="P-loop_NTPase"/>
</dbReference>
<dbReference type="InterPro" id="IPR050166">
    <property type="entry name" value="ABC_transporter_ATP-bind"/>
</dbReference>
<dbReference type="PANTHER" id="PTHR42788">
    <property type="entry name" value="TAURINE IMPORT ATP-BINDING PROTEIN-RELATED"/>
    <property type="match status" value="1"/>
</dbReference>
<dbReference type="Proteomes" id="UP001155483">
    <property type="component" value="Unassembled WGS sequence"/>
</dbReference>